<evidence type="ECO:0000313" key="2">
    <source>
        <dbReference type="EMBL" id="KAF4310256.1"/>
    </source>
</evidence>
<name>A0A8H4N8Z7_9PEZI</name>
<reference evidence="2" key="1">
    <citation type="submission" date="2020-04" db="EMBL/GenBank/DDBJ databases">
        <title>Genome Assembly and Annotation of Botryosphaeria dothidea sdau 11-99, a Latent Pathogen of Apple Fruit Ring Rot in China.</title>
        <authorList>
            <person name="Yu C."/>
            <person name="Diao Y."/>
            <person name="Lu Q."/>
            <person name="Zhao J."/>
            <person name="Cui S."/>
            <person name="Peng C."/>
            <person name="He B."/>
            <person name="Liu H."/>
        </authorList>
    </citation>
    <scope>NUCLEOTIDE SEQUENCE [LARGE SCALE GENOMIC DNA]</scope>
    <source>
        <strain evidence="2">Sdau11-99</strain>
    </source>
</reference>
<comment type="caution">
    <text evidence="2">The sequence shown here is derived from an EMBL/GenBank/DDBJ whole genome shotgun (WGS) entry which is preliminary data.</text>
</comment>
<dbReference type="Proteomes" id="UP000572817">
    <property type="component" value="Unassembled WGS sequence"/>
</dbReference>
<dbReference type="OrthoDB" id="4851849at2759"/>
<sequence>MANSKQFASKIRTRFRGDLEMARSLVSKKSEQEGRVHAEIQLVTFFEQEPQTGPTPRVICASKNACYLCNLFLSLHGKFYTPRTHGKIYHQWILPNLSTSGISKQSRYRLEDVYRQLQVRIEDTIKSSLVRRKLEHRFANESRIFSIRSPSATEASIPEKDAVMENNEHDKDSTNEPRRDSAFAMPSPLPDVFSSDPPVKAGIAEAPDSDGIVEEDIMSVEPLDNSPSHQEDQNVRRASMDNMSAMTPVPSRSPPQDSILQNIGTLEKPVLLVPGEPVCVTMLSDCCSVRLHTRRIHLELTYDMAFSICSSQSLESPIGQPEKGLKVTVTWLEDDEVSKWTNLAQAMDLGSNSGFSEASKFELKSEGLLIRNGKDLVHLRTNGIDSDSEP</sequence>
<feature type="region of interest" description="Disordered" evidence="1">
    <location>
        <begin position="150"/>
        <end position="180"/>
    </location>
</feature>
<dbReference type="InterPro" id="IPR027796">
    <property type="entry name" value="OTT_1508_deam-like"/>
</dbReference>
<feature type="compositionally biased region" description="Basic and acidic residues" evidence="1">
    <location>
        <begin position="157"/>
        <end position="180"/>
    </location>
</feature>
<dbReference type="Pfam" id="PF14441">
    <property type="entry name" value="OTT_1508_deam"/>
    <property type="match status" value="1"/>
</dbReference>
<accession>A0A8H4N8Z7</accession>
<organism evidence="2 3">
    <name type="scientific">Botryosphaeria dothidea</name>
    <dbReference type="NCBI Taxonomy" id="55169"/>
    <lineage>
        <taxon>Eukaryota</taxon>
        <taxon>Fungi</taxon>
        <taxon>Dikarya</taxon>
        <taxon>Ascomycota</taxon>
        <taxon>Pezizomycotina</taxon>
        <taxon>Dothideomycetes</taxon>
        <taxon>Dothideomycetes incertae sedis</taxon>
        <taxon>Botryosphaeriales</taxon>
        <taxon>Botryosphaeriaceae</taxon>
        <taxon>Botryosphaeria</taxon>
    </lineage>
</organism>
<dbReference type="AlphaFoldDB" id="A0A8H4N8Z7"/>
<gene>
    <name evidence="2" type="ORF">GTA08_BOTSDO03326</name>
</gene>
<evidence type="ECO:0000256" key="1">
    <source>
        <dbReference type="SAM" id="MobiDB-lite"/>
    </source>
</evidence>
<evidence type="ECO:0000313" key="3">
    <source>
        <dbReference type="Proteomes" id="UP000572817"/>
    </source>
</evidence>
<proteinExistence type="predicted"/>
<protein>
    <submittedName>
        <fullName evidence="2">Uncharacterized protein</fullName>
    </submittedName>
</protein>
<dbReference type="EMBL" id="WWBZ02000016">
    <property type="protein sequence ID" value="KAF4310256.1"/>
    <property type="molecule type" value="Genomic_DNA"/>
</dbReference>
<keyword evidence="3" id="KW-1185">Reference proteome</keyword>